<keyword evidence="5" id="KW-1133">Transmembrane helix</keyword>
<protein>
    <submittedName>
        <fullName evidence="7">Cytochrome c</fullName>
    </submittedName>
</protein>
<keyword evidence="3 4" id="KW-0408">Iron</keyword>
<name>A0A068DQF6_9FLAO</name>
<accession>A0A068DQF6</accession>
<dbReference type="STRING" id="1415657.FNIIJ_211"/>
<evidence type="ECO:0000259" key="6">
    <source>
        <dbReference type="PROSITE" id="PS51007"/>
    </source>
</evidence>
<gene>
    <name evidence="7" type="ORF">FNIIJ_211</name>
</gene>
<evidence type="ECO:0000313" key="8">
    <source>
        <dbReference type="Proteomes" id="UP000027148"/>
    </source>
</evidence>
<evidence type="ECO:0000256" key="4">
    <source>
        <dbReference type="PROSITE-ProRule" id="PRU00433"/>
    </source>
</evidence>
<dbReference type="CDD" id="cd08168">
    <property type="entry name" value="Cytochrom_C3"/>
    <property type="match status" value="1"/>
</dbReference>
<dbReference type="SUPFAM" id="SSF46626">
    <property type="entry name" value="Cytochrome c"/>
    <property type="match status" value="1"/>
</dbReference>
<dbReference type="AlphaFoldDB" id="A0A068DQF6"/>
<sequence length="416" mass="48225">MFQPIRAQNYINGNVEKGASLFKTNCTSCHSPDLTKKLIGPALYGVTNKRNSEWLHKWIKNNKDLIKRGDKDAISIYKEYGKIDMNPFPQLSDKDIDDILSFIKNTPSHHKEKLSVEKTSEIQPRETLIRLVILGFSVLSVILLLLLLRIYTLVRIIDEESHDRKKKIPIGILEKYRFIGYILIGVFFLSSIFVIWDFLMNIDVNKGYQPNQPIYFSHKIHSNINQIDCQYCHSSAKYGKVSGIPSANICMNCHVSITEYNGDYIENGKDKIFYTKEIQKIYKAIGWDPNTRTYSNETHPIKWIRIHNMPDFVYFDHSQHVVAGEETIKKSQNVDVVCKACHGEVQDMDKVKMVNDFTMGWCINCHRTTEVNMDNKYYVEYFNKLHEKLKKQYNGKNPVKVTVDSVGGIECGKCHY</sequence>
<dbReference type="Pfam" id="PF00034">
    <property type="entry name" value="Cytochrom_C"/>
    <property type="match status" value="1"/>
</dbReference>
<organism evidence="7 8">
    <name type="scientific">Candidatus Walczuchella monophlebidarum</name>
    <dbReference type="NCBI Taxonomy" id="1415657"/>
    <lineage>
        <taxon>Bacteria</taxon>
        <taxon>Pseudomonadati</taxon>
        <taxon>Bacteroidota</taxon>
        <taxon>Flavobacteriia</taxon>
        <taxon>Flavobacteriales</taxon>
        <taxon>Candidatus Walczuchella</taxon>
    </lineage>
</organism>
<keyword evidence="5" id="KW-0472">Membrane</keyword>
<dbReference type="Gene3D" id="1.10.760.10">
    <property type="entry name" value="Cytochrome c-like domain"/>
    <property type="match status" value="1"/>
</dbReference>
<dbReference type="InterPro" id="IPR036909">
    <property type="entry name" value="Cyt_c-like_dom_sf"/>
</dbReference>
<dbReference type="SUPFAM" id="SSF48695">
    <property type="entry name" value="Multiheme cytochromes"/>
    <property type="match status" value="1"/>
</dbReference>
<evidence type="ECO:0000256" key="3">
    <source>
        <dbReference type="ARBA" id="ARBA00023004"/>
    </source>
</evidence>
<dbReference type="GO" id="GO:0046872">
    <property type="term" value="F:metal ion binding"/>
    <property type="evidence" value="ECO:0007669"/>
    <property type="project" value="UniProtKB-KW"/>
</dbReference>
<dbReference type="Gene3D" id="3.90.10.10">
    <property type="entry name" value="Cytochrome C3"/>
    <property type="match status" value="2"/>
</dbReference>
<feature type="domain" description="Cytochrome c" evidence="6">
    <location>
        <begin position="13"/>
        <end position="107"/>
    </location>
</feature>
<evidence type="ECO:0000256" key="2">
    <source>
        <dbReference type="ARBA" id="ARBA00022723"/>
    </source>
</evidence>
<dbReference type="PROSITE" id="PS51007">
    <property type="entry name" value="CYTC"/>
    <property type="match status" value="1"/>
</dbReference>
<keyword evidence="2 4" id="KW-0479">Metal-binding</keyword>
<dbReference type="Proteomes" id="UP000027148">
    <property type="component" value="Chromosome"/>
</dbReference>
<keyword evidence="8" id="KW-1185">Reference proteome</keyword>
<dbReference type="PANTHER" id="PTHR39425">
    <property type="entry name" value="LIPOPROTEIN CYTOCHROME C"/>
    <property type="match status" value="1"/>
</dbReference>
<dbReference type="KEGG" id="elv:FNIIJ_211"/>
<dbReference type="EMBL" id="CP006873">
    <property type="protein sequence ID" value="AID37477.1"/>
    <property type="molecule type" value="Genomic_DNA"/>
</dbReference>
<keyword evidence="1 4" id="KW-0349">Heme</keyword>
<dbReference type="GO" id="GO:0009055">
    <property type="term" value="F:electron transfer activity"/>
    <property type="evidence" value="ECO:0007669"/>
    <property type="project" value="InterPro"/>
</dbReference>
<dbReference type="InterPro" id="IPR036280">
    <property type="entry name" value="Multihaem_cyt_sf"/>
</dbReference>
<reference evidence="7 8" key="1">
    <citation type="journal article" date="2014" name="Genome Biol. Evol.">
        <title>Genome sequence of "Candidatus Walczuchella monophlebidarum" the flavobacterial endosymbiont of Llaveia axin axin (Hemiptera: Coccoidea: Monophlebidae).</title>
        <authorList>
            <person name="Rosas-Perez T."/>
            <person name="Rosenblueth M."/>
            <person name="Rincon-Rosales R."/>
            <person name="Mora J."/>
            <person name="Martinez-Romero E."/>
        </authorList>
    </citation>
    <scope>NUCLEOTIDE SEQUENCE [LARGE SCALE GENOMIC DNA]</scope>
    <source>
        <strain evidence="7">FNIIJ</strain>
    </source>
</reference>
<evidence type="ECO:0000313" key="7">
    <source>
        <dbReference type="EMBL" id="AID37477.1"/>
    </source>
</evidence>
<dbReference type="HOGENOM" id="CLU_601056_0_0_10"/>
<feature type="transmembrane region" description="Helical" evidence="5">
    <location>
        <begin position="178"/>
        <end position="199"/>
    </location>
</feature>
<dbReference type="GO" id="GO:0020037">
    <property type="term" value="F:heme binding"/>
    <property type="evidence" value="ECO:0007669"/>
    <property type="project" value="InterPro"/>
</dbReference>
<evidence type="ECO:0000256" key="5">
    <source>
        <dbReference type="SAM" id="Phobius"/>
    </source>
</evidence>
<dbReference type="InterPro" id="IPR009056">
    <property type="entry name" value="Cyt_c-like_dom"/>
</dbReference>
<feature type="transmembrane region" description="Helical" evidence="5">
    <location>
        <begin position="128"/>
        <end position="157"/>
    </location>
</feature>
<evidence type="ECO:0000256" key="1">
    <source>
        <dbReference type="ARBA" id="ARBA00022617"/>
    </source>
</evidence>
<keyword evidence="5" id="KW-0812">Transmembrane</keyword>
<dbReference type="PANTHER" id="PTHR39425:SF1">
    <property type="entry name" value="CYTOCHROME C7-LIKE DOMAIN-CONTAINING PROTEIN"/>
    <property type="match status" value="1"/>
</dbReference>
<proteinExistence type="predicted"/>